<dbReference type="AlphaFoldDB" id="A0A7J9HGE4"/>
<dbReference type="OrthoDB" id="2121326at2759"/>
<feature type="non-terminal residue" evidence="1">
    <location>
        <position position="1"/>
    </location>
</feature>
<sequence>ESLKDHIPVFVYRYASNVGHGFLKNGSNLDLRKILGFDEKINGFGGNFGIFSAWREEGQLEELDDAPLTVELQQICSESQFDRVIAEAQQLEESLIIL</sequence>
<feature type="non-terminal residue" evidence="1">
    <location>
        <position position="98"/>
    </location>
</feature>
<reference evidence="1 2" key="1">
    <citation type="journal article" date="2019" name="Genome Biol. Evol.">
        <title>Insights into the evolution of the New World diploid cottons (Gossypium, subgenus Houzingenia) based on genome sequencing.</title>
        <authorList>
            <person name="Grover C.E."/>
            <person name="Arick M.A. 2nd"/>
            <person name="Thrash A."/>
            <person name="Conover J.L."/>
            <person name="Sanders W.S."/>
            <person name="Peterson D.G."/>
            <person name="Frelichowski J.E."/>
            <person name="Scheffler J.A."/>
            <person name="Scheffler B.E."/>
            <person name="Wendel J.F."/>
        </authorList>
    </citation>
    <scope>NUCLEOTIDE SEQUENCE [LARGE SCALE GENOMIC DNA]</scope>
    <source>
        <strain evidence="1">0</strain>
        <tissue evidence="1">Leaf</tissue>
    </source>
</reference>
<proteinExistence type="predicted"/>
<gene>
    <name evidence="1" type="ORF">Gohar_024601</name>
</gene>
<comment type="caution">
    <text evidence="1">The sequence shown here is derived from an EMBL/GenBank/DDBJ whole genome shotgun (WGS) entry which is preliminary data.</text>
</comment>
<dbReference type="Proteomes" id="UP000593560">
    <property type="component" value="Unassembled WGS sequence"/>
</dbReference>
<keyword evidence="2" id="KW-1185">Reference proteome</keyword>
<evidence type="ECO:0000313" key="2">
    <source>
        <dbReference type="Proteomes" id="UP000593560"/>
    </source>
</evidence>
<accession>A0A7J9HGE4</accession>
<evidence type="ECO:0000313" key="1">
    <source>
        <dbReference type="EMBL" id="MBA0808900.1"/>
    </source>
</evidence>
<name>A0A7J9HGE4_9ROSI</name>
<dbReference type="EMBL" id="JABFAD010000009">
    <property type="protein sequence ID" value="MBA0808900.1"/>
    <property type="molecule type" value="Genomic_DNA"/>
</dbReference>
<organism evidence="1 2">
    <name type="scientific">Gossypium harknessii</name>
    <dbReference type="NCBI Taxonomy" id="34285"/>
    <lineage>
        <taxon>Eukaryota</taxon>
        <taxon>Viridiplantae</taxon>
        <taxon>Streptophyta</taxon>
        <taxon>Embryophyta</taxon>
        <taxon>Tracheophyta</taxon>
        <taxon>Spermatophyta</taxon>
        <taxon>Magnoliopsida</taxon>
        <taxon>eudicotyledons</taxon>
        <taxon>Gunneridae</taxon>
        <taxon>Pentapetalae</taxon>
        <taxon>rosids</taxon>
        <taxon>malvids</taxon>
        <taxon>Malvales</taxon>
        <taxon>Malvaceae</taxon>
        <taxon>Malvoideae</taxon>
        <taxon>Gossypium</taxon>
    </lineage>
</organism>
<protein>
    <submittedName>
        <fullName evidence="1">Uncharacterized protein</fullName>
    </submittedName>
</protein>